<feature type="domain" description="Class II Histidinyl-tRNA synthetase (HisRS)-like catalytic core" evidence="3">
    <location>
        <begin position="242"/>
        <end position="372"/>
    </location>
</feature>
<dbReference type="Proteomes" id="UP001320898">
    <property type="component" value="Unassembled WGS sequence"/>
</dbReference>
<gene>
    <name evidence="4" type="ORF">MUB46_00940</name>
</gene>
<dbReference type="EMBL" id="JALIDZ010000001">
    <property type="protein sequence ID" value="MCT8970415.1"/>
    <property type="molecule type" value="Genomic_DNA"/>
</dbReference>
<comment type="caution">
    <text evidence="4">The sequence shown here is derived from an EMBL/GenBank/DDBJ whole genome shotgun (WGS) entry which is preliminary data.</text>
</comment>
<protein>
    <submittedName>
        <fullName evidence="4">ATP phosphoribosyltransferase regulatory subunit</fullName>
    </submittedName>
</protein>
<dbReference type="PANTHER" id="PTHR43707:SF1">
    <property type="entry name" value="HISTIDINE--TRNA LIGASE, MITOCHONDRIAL-RELATED"/>
    <property type="match status" value="1"/>
</dbReference>
<feature type="binding site" evidence="2">
    <location>
        <position position="318"/>
    </location>
    <ligand>
        <name>L-histidine</name>
        <dbReference type="ChEBI" id="CHEBI:57595"/>
    </ligand>
</feature>
<keyword evidence="4" id="KW-0808">Transferase</keyword>
<reference evidence="4 5" key="1">
    <citation type="submission" date="2022-04" db="EMBL/GenBank/DDBJ databases">
        <authorList>
            <person name="Ye Y.-Q."/>
            <person name="Du Z.-J."/>
        </authorList>
    </citation>
    <scope>NUCLEOTIDE SEQUENCE [LARGE SCALE GENOMIC DNA]</scope>
    <source>
        <strain evidence="4 5">A6E488</strain>
    </source>
</reference>
<dbReference type="Gene3D" id="3.30.930.10">
    <property type="entry name" value="Bira Bifunctional Protein, Domain 2"/>
    <property type="match status" value="1"/>
</dbReference>
<name>A0AAW5QVV7_9HYPH</name>
<feature type="binding site" evidence="2">
    <location>
        <begin position="65"/>
        <end position="67"/>
    </location>
    <ligand>
        <name>L-histidine</name>
        <dbReference type="ChEBI" id="CHEBI:57595"/>
    </ligand>
</feature>
<feature type="binding site" evidence="2">
    <location>
        <begin position="322"/>
        <end position="323"/>
    </location>
    <ligand>
        <name>L-histidine</name>
        <dbReference type="ChEBI" id="CHEBI:57595"/>
    </ligand>
</feature>
<dbReference type="GO" id="GO:0004821">
    <property type="term" value="F:histidine-tRNA ligase activity"/>
    <property type="evidence" value="ECO:0007669"/>
    <property type="project" value="TreeGrafter"/>
</dbReference>
<dbReference type="GO" id="GO:0016757">
    <property type="term" value="F:glycosyltransferase activity"/>
    <property type="evidence" value="ECO:0007669"/>
    <property type="project" value="UniProtKB-KW"/>
</dbReference>
<evidence type="ECO:0000313" key="5">
    <source>
        <dbReference type="Proteomes" id="UP001320898"/>
    </source>
</evidence>
<evidence type="ECO:0000256" key="2">
    <source>
        <dbReference type="PIRSR" id="PIRSR001549-1"/>
    </source>
</evidence>
<feature type="binding site" evidence="2">
    <location>
        <position position="107"/>
    </location>
    <ligand>
        <name>L-histidine</name>
        <dbReference type="ChEBI" id="CHEBI:57595"/>
    </ligand>
</feature>
<dbReference type="GO" id="GO:0006427">
    <property type="term" value="P:histidyl-tRNA aminoacylation"/>
    <property type="evidence" value="ECO:0007669"/>
    <property type="project" value="TreeGrafter"/>
</dbReference>
<dbReference type="GO" id="GO:0005737">
    <property type="term" value="C:cytoplasm"/>
    <property type="evidence" value="ECO:0007669"/>
    <property type="project" value="InterPro"/>
</dbReference>
<dbReference type="PANTHER" id="PTHR43707">
    <property type="entry name" value="HISTIDYL-TRNA SYNTHETASE"/>
    <property type="match status" value="1"/>
</dbReference>
<dbReference type="PIRSF" id="PIRSF001549">
    <property type="entry name" value="His-tRNA_synth"/>
    <property type="match status" value="1"/>
</dbReference>
<keyword evidence="4" id="KW-0328">Glycosyltransferase</keyword>
<dbReference type="RefSeq" id="WP_261613982.1">
    <property type="nucleotide sequence ID" value="NZ_JALIDZ010000001.1"/>
</dbReference>
<evidence type="ECO:0000256" key="1">
    <source>
        <dbReference type="ARBA" id="ARBA00023102"/>
    </source>
</evidence>
<dbReference type="Pfam" id="PF13393">
    <property type="entry name" value="tRNA-synt_His"/>
    <property type="match status" value="2"/>
</dbReference>
<dbReference type="AlphaFoldDB" id="A0AAW5QVV7"/>
<accession>A0AAW5QVV7</accession>
<dbReference type="NCBIfam" id="NF008953">
    <property type="entry name" value="PRK12295.1-6"/>
    <property type="match status" value="1"/>
</dbReference>
<keyword evidence="1" id="KW-0368">Histidine biosynthesis</keyword>
<keyword evidence="5" id="KW-1185">Reference proteome</keyword>
<dbReference type="InterPro" id="IPR004516">
    <property type="entry name" value="HisRS/HisZ"/>
</dbReference>
<evidence type="ECO:0000313" key="4">
    <source>
        <dbReference type="EMBL" id="MCT8970415.1"/>
    </source>
</evidence>
<proteinExistence type="predicted"/>
<sequence>MIRPADKDKSLDALLAFFAERGLNRVDPPILQPASVFLEMSGEDIRRRLYLVQDPSGHELCLRPDYTIPVSLDHLAGSAADKAAGYSYLGPVFRYRPQQGTPGEFIQAGIELYGIEDRDHADAEIVALSLDAVSRFGLSDPEIRLGDPSLFMAFVAALELPEPWPRRLRAAFGRPGGLAEVLSGKPAPLAANDKRHAFLAGLARTDPEAARAAVEEMVAVAGIAPIGGRSPQEIAERLLEQAELADGRGLDEKARDVLTRVAAVRGEPEAALKDFTEIADGAGLDVNDQLVGLARRFLTMVERGVSLERVTFSAEFGRRLDYYTGFVFEIYDPAHREAGQVVGGGRYDKLLSLLGAPREVPAVGCAIWIDRLVGEEPA</sequence>
<dbReference type="GO" id="GO:0000105">
    <property type="term" value="P:L-histidine biosynthetic process"/>
    <property type="evidence" value="ECO:0007669"/>
    <property type="project" value="UniProtKB-KW"/>
</dbReference>
<dbReference type="SUPFAM" id="SSF55681">
    <property type="entry name" value="Class II aaRS and biotin synthetases"/>
    <property type="match status" value="1"/>
</dbReference>
<feature type="domain" description="Class II Histidinyl-tRNA synthetase (HisRS)-like catalytic core" evidence="3">
    <location>
        <begin position="11"/>
        <end position="174"/>
    </location>
</feature>
<feature type="binding site" evidence="2">
    <location>
        <position position="111"/>
    </location>
    <ligand>
        <name>L-histidine</name>
        <dbReference type="ChEBI" id="CHEBI:57595"/>
    </ligand>
</feature>
<evidence type="ECO:0000259" key="3">
    <source>
        <dbReference type="Pfam" id="PF13393"/>
    </source>
</evidence>
<keyword evidence="1" id="KW-0028">Amino-acid biosynthesis</keyword>
<organism evidence="4 5">
    <name type="scientific">Microbaculum marinisediminis</name>
    <dbReference type="NCBI Taxonomy" id="2931392"/>
    <lineage>
        <taxon>Bacteria</taxon>
        <taxon>Pseudomonadati</taxon>
        <taxon>Pseudomonadota</taxon>
        <taxon>Alphaproteobacteria</taxon>
        <taxon>Hyphomicrobiales</taxon>
        <taxon>Tepidamorphaceae</taxon>
        <taxon>Microbaculum</taxon>
    </lineage>
</organism>
<feature type="binding site" evidence="2">
    <location>
        <position position="94"/>
    </location>
    <ligand>
        <name>L-histidine</name>
        <dbReference type="ChEBI" id="CHEBI:57595"/>
    </ligand>
</feature>
<dbReference type="InterPro" id="IPR041715">
    <property type="entry name" value="HisRS-like_core"/>
</dbReference>
<dbReference type="InterPro" id="IPR045864">
    <property type="entry name" value="aa-tRNA-synth_II/BPL/LPL"/>
</dbReference>